<proteinExistence type="predicted"/>
<sequence length="264" mass="29865">MGENRKISLTEIAKKVGIPISTASRILNILEKENFVRREEASKKYALGQSIYLLGYCEKMQDTLRKVAYPYLVKLRDEFQETSIMYVRDGTVRRLYEKVEPEANFRFTPVVGTEYYLWAGAGAKSLLAFMRQEEIDAILSEARPLTPKTIVDREAMYGDILSVRRRGYAVSLDEYNHGFTSISAPVVNRKDESLCALSVTGPSVRFSPELIDVIGERLRGYCLELSRNFGWPGPFEGEAWTFPFLGPDGVAFVPAADRFPLPLP</sequence>
<dbReference type="Proteomes" id="UP000682204">
    <property type="component" value="Chromosome"/>
</dbReference>
<dbReference type="EMBL" id="CP074691">
    <property type="protein sequence ID" value="QVL35680.1"/>
    <property type="molecule type" value="Genomic_DNA"/>
</dbReference>
<protein>
    <submittedName>
        <fullName evidence="1">IclR family transcriptional regulator</fullName>
    </submittedName>
</protein>
<keyword evidence="2" id="KW-1185">Reference proteome</keyword>
<evidence type="ECO:0000313" key="1">
    <source>
        <dbReference type="EMBL" id="QVL35680.1"/>
    </source>
</evidence>
<gene>
    <name evidence="1" type="ORF">KIH16_10965</name>
</gene>
<name>A0ACD1DU37_9BACT</name>
<reference evidence="1" key="1">
    <citation type="submission" date="2021-05" db="EMBL/GenBank/DDBJ databases">
        <title>An isolated secondary fermenter in methanogenic hydrocarbon-degrading communities.</title>
        <authorList>
            <person name="Liu Y.-F."/>
            <person name="Liu Z.-l."/>
        </authorList>
    </citation>
    <scope>NUCLEOTIDE SEQUENCE</scope>
    <source>
        <strain evidence="1">L-13</strain>
    </source>
</reference>
<evidence type="ECO:0000313" key="2">
    <source>
        <dbReference type="Proteomes" id="UP000682204"/>
    </source>
</evidence>
<accession>A0ACD1DU37</accession>
<organism evidence="1 2">
    <name type="scientific">Aminirod propionatiphilus</name>
    <dbReference type="NCBI Taxonomy" id="3415223"/>
    <lineage>
        <taxon>Bacteria</taxon>
        <taxon>Thermotogati</taxon>
        <taxon>Synergistota</taxon>
        <taxon>Synergistia</taxon>
        <taxon>Synergistales</taxon>
        <taxon>Aminiphilaceae</taxon>
        <taxon>Aminirod</taxon>
    </lineage>
</organism>